<name>A0ABU9G9C7_9GAMM</name>
<dbReference type="PANTHER" id="PTHR34217:SF1">
    <property type="entry name" value="CARBOXYPEPTIDASE 1"/>
    <property type="match status" value="1"/>
</dbReference>
<dbReference type="PANTHER" id="PTHR34217">
    <property type="entry name" value="METAL-DEPENDENT CARBOXYPEPTIDASE"/>
    <property type="match status" value="1"/>
</dbReference>
<organism evidence="1 2">
    <name type="scientific">Marinomonas arenicola</name>
    <dbReference type="NCBI Taxonomy" id="569601"/>
    <lineage>
        <taxon>Bacteria</taxon>
        <taxon>Pseudomonadati</taxon>
        <taxon>Pseudomonadota</taxon>
        <taxon>Gammaproteobacteria</taxon>
        <taxon>Oceanospirillales</taxon>
        <taxon>Oceanospirillaceae</taxon>
        <taxon>Marinomonas</taxon>
    </lineage>
</organism>
<evidence type="ECO:0000313" key="2">
    <source>
        <dbReference type="Proteomes" id="UP001379949"/>
    </source>
</evidence>
<dbReference type="Gene3D" id="1.10.1370.30">
    <property type="match status" value="1"/>
</dbReference>
<keyword evidence="1" id="KW-0121">Carboxypeptidase</keyword>
<feature type="non-terminal residue" evidence="1">
    <location>
        <position position="72"/>
    </location>
</feature>
<reference evidence="1 2" key="1">
    <citation type="submission" date="2024-02" db="EMBL/GenBank/DDBJ databases">
        <title>Bacteria isolated from the canopy kelp, Nereocystis luetkeana.</title>
        <authorList>
            <person name="Pfister C.A."/>
            <person name="Younker I.T."/>
            <person name="Light S.H."/>
        </authorList>
    </citation>
    <scope>NUCLEOTIDE SEQUENCE [LARGE SCALE GENOMIC DNA]</scope>
    <source>
        <strain evidence="1 2">TI.4.07</strain>
    </source>
</reference>
<dbReference type="EMBL" id="JBAKAR010000255">
    <property type="protein sequence ID" value="MEL0615078.1"/>
    <property type="molecule type" value="Genomic_DNA"/>
</dbReference>
<dbReference type="GO" id="GO:0004180">
    <property type="term" value="F:carboxypeptidase activity"/>
    <property type="evidence" value="ECO:0007669"/>
    <property type="project" value="UniProtKB-KW"/>
</dbReference>
<dbReference type="PROSITE" id="PS52034">
    <property type="entry name" value="PEPTIDASE_M32"/>
    <property type="match status" value="1"/>
</dbReference>
<gene>
    <name evidence="1" type="ORF">V6242_18265</name>
</gene>
<sequence length="72" mass="8124">NDWAGFEKNWKEVVALSLEEAQIRGDALGVPPYDAMLDKFEPGTSSACLDVWFSEVTLWLPELIEKALAKQR</sequence>
<comment type="caution">
    <text evidence="1">The sequence shown here is derived from an EMBL/GenBank/DDBJ whole genome shotgun (WGS) entry which is preliminary data.</text>
</comment>
<keyword evidence="1" id="KW-0378">Hydrolase</keyword>
<proteinExistence type="predicted"/>
<dbReference type="SUPFAM" id="SSF55486">
    <property type="entry name" value="Metalloproteases ('zincins'), catalytic domain"/>
    <property type="match status" value="1"/>
</dbReference>
<keyword evidence="2" id="KW-1185">Reference proteome</keyword>
<keyword evidence="1" id="KW-0645">Protease</keyword>
<protein>
    <submittedName>
        <fullName evidence="1">Carboxypeptidase M32</fullName>
    </submittedName>
</protein>
<evidence type="ECO:0000313" key="1">
    <source>
        <dbReference type="EMBL" id="MEL0615078.1"/>
    </source>
</evidence>
<accession>A0ABU9G9C7</accession>
<dbReference type="Pfam" id="PF02074">
    <property type="entry name" value="Peptidase_M32"/>
    <property type="match status" value="1"/>
</dbReference>
<feature type="non-terminal residue" evidence="1">
    <location>
        <position position="1"/>
    </location>
</feature>
<dbReference type="InterPro" id="IPR001333">
    <property type="entry name" value="Peptidase_M32_Taq"/>
</dbReference>
<dbReference type="Proteomes" id="UP001379949">
    <property type="component" value="Unassembled WGS sequence"/>
</dbReference>